<dbReference type="SUPFAM" id="SSF47413">
    <property type="entry name" value="lambda repressor-like DNA-binding domains"/>
    <property type="match status" value="1"/>
</dbReference>
<dbReference type="SMART" id="SM00530">
    <property type="entry name" value="HTH_XRE"/>
    <property type="match status" value="1"/>
</dbReference>
<evidence type="ECO:0000313" key="3">
    <source>
        <dbReference type="EMBL" id="PPA70757.1"/>
    </source>
</evidence>
<keyword evidence="1" id="KW-0238">DNA-binding</keyword>
<accession>A0A2S5GCJ3</accession>
<dbReference type="PROSITE" id="PS50943">
    <property type="entry name" value="HTH_CROC1"/>
    <property type="match status" value="1"/>
</dbReference>
<dbReference type="Gene3D" id="1.10.260.40">
    <property type="entry name" value="lambda repressor-like DNA-binding domains"/>
    <property type="match status" value="1"/>
</dbReference>
<comment type="caution">
    <text evidence="3">The sequence shown here is derived from an EMBL/GenBank/DDBJ whole genome shotgun (WGS) entry which is preliminary data.</text>
</comment>
<dbReference type="Proteomes" id="UP000239047">
    <property type="component" value="Unassembled WGS sequence"/>
</dbReference>
<evidence type="ECO:0000259" key="2">
    <source>
        <dbReference type="PROSITE" id="PS50943"/>
    </source>
</evidence>
<evidence type="ECO:0000256" key="1">
    <source>
        <dbReference type="ARBA" id="ARBA00023125"/>
    </source>
</evidence>
<dbReference type="CDD" id="cd00093">
    <property type="entry name" value="HTH_XRE"/>
    <property type="match status" value="1"/>
</dbReference>
<evidence type="ECO:0000313" key="4">
    <source>
        <dbReference type="Proteomes" id="UP000239047"/>
    </source>
</evidence>
<proteinExistence type="predicted"/>
<dbReference type="InterPro" id="IPR010982">
    <property type="entry name" value="Lambda_DNA-bd_dom_sf"/>
</dbReference>
<dbReference type="GO" id="GO:0003677">
    <property type="term" value="F:DNA binding"/>
    <property type="evidence" value="ECO:0007669"/>
    <property type="project" value="UniProtKB-KW"/>
</dbReference>
<dbReference type="RefSeq" id="WP_104057507.1">
    <property type="nucleotide sequence ID" value="NZ_PREZ01000003.1"/>
</dbReference>
<keyword evidence="4" id="KW-1185">Reference proteome</keyword>
<organism evidence="3 4">
    <name type="scientific">Jeotgalibacillus proteolyticus</name>
    <dbReference type="NCBI Taxonomy" id="2082395"/>
    <lineage>
        <taxon>Bacteria</taxon>
        <taxon>Bacillati</taxon>
        <taxon>Bacillota</taxon>
        <taxon>Bacilli</taxon>
        <taxon>Bacillales</taxon>
        <taxon>Caryophanaceae</taxon>
        <taxon>Jeotgalibacillus</taxon>
    </lineage>
</organism>
<gene>
    <name evidence="3" type="ORF">C4B60_08160</name>
</gene>
<dbReference type="PANTHER" id="PTHR46558">
    <property type="entry name" value="TRACRIPTIONAL REGULATORY PROTEIN-RELATED-RELATED"/>
    <property type="match status" value="1"/>
</dbReference>
<dbReference type="Pfam" id="PF01381">
    <property type="entry name" value="HTH_3"/>
    <property type="match status" value="1"/>
</dbReference>
<sequence>MYIKNRVRELRTANKLTQEELASKVNVTRQTIAAIEKQDYAPSLLLGLLICRVFKVEMGELFWLGGENDDE</sequence>
<dbReference type="InterPro" id="IPR001387">
    <property type="entry name" value="Cro/C1-type_HTH"/>
</dbReference>
<name>A0A2S5GCJ3_9BACL</name>
<feature type="domain" description="HTH cro/C1-type" evidence="2">
    <location>
        <begin position="7"/>
        <end position="61"/>
    </location>
</feature>
<reference evidence="3 4" key="1">
    <citation type="submission" date="2018-02" db="EMBL/GenBank/DDBJ databases">
        <title>Jeotgalibacillus proteolyticum sp. nov. a protease producing bacterium isolated from ocean sediments of Laizhou Bay.</title>
        <authorList>
            <person name="Li Y."/>
        </authorList>
    </citation>
    <scope>NUCLEOTIDE SEQUENCE [LARGE SCALE GENOMIC DNA]</scope>
    <source>
        <strain evidence="3 4">22-7</strain>
    </source>
</reference>
<dbReference type="PANTHER" id="PTHR46558:SF6">
    <property type="entry name" value="TRANSCRIPTIONAL REGULATOR, PBSX FAMILY"/>
    <property type="match status" value="1"/>
</dbReference>
<dbReference type="EMBL" id="PREZ01000003">
    <property type="protein sequence ID" value="PPA70757.1"/>
    <property type="molecule type" value="Genomic_DNA"/>
</dbReference>
<dbReference type="OrthoDB" id="6386941at2"/>
<protein>
    <submittedName>
        <fullName evidence="3">Transcriptional regulator</fullName>
    </submittedName>
</protein>
<dbReference type="AlphaFoldDB" id="A0A2S5GCJ3"/>